<name>A0A7G2CHE0_9TRYP</name>
<sequence>MSNRLCFLISESDGCQSAQRRFIKISLRDKSSISEATDLVCGLFNKTALEINTSICEFPLENFEVKSEITTQRCEVCDLTICGRDSYDAHTKSKRHKGAIKRREAEKRFLERFGTPLPPKKRERVDL</sequence>
<gene>
    <name evidence="1" type="ORF">ADEAN_000596600</name>
</gene>
<accession>A0A7G2CHE0</accession>
<dbReference type="VEuPathDB" id="TriTrypDB:ADEAN_000596600"/>
<organism evidence="1 2">
    <name type="scientific">Angomonas deanei</name>
    <dbReference type="NCBI Taxonomy" id="59799"/>
    <lineage>
        <taxon>Eukaryota</taxon>
        <taxon>Discoba</taxon>
        <taxon>Euglenozoa</taxon>
        <taxon>Kinetoplastea</taxon>
        <taxon>Metakinetoplastina</taxon>
        <taxon>Trypanosomatida</taxon>
        <taxon>Trypanosomatidae</taxon>
        <taxon>Strigomonadinae</taxon>
        <taxon>Angomonas</taxon>
    </lineage>
</organism>
<dbReference type="EMBL" id="LR877155">
    <property type="protein sequence ID" value="CAD2218477.1"/>
    <property type="molecule type" value="Genomic_DNA"/>
</dbReference>
<proteinExistence type="predicted"/>
<dbReference type="AlphaFoldDB" id="A0A7G2CHE0"/>
<protein>
    <submittedName>
        <fullName evidence="1">Zinc-finger of C2H2 type, putative</fullName>
    </submittedName>
</protein>
<dbReference type="GO" id="GO:0008270">
    <property type="term" value="F:zinc ion binding"/>
    <property type="evidence" value="ECO:0007669"/>
    <property type="project" value="UniProtKB-KW"/>
</dbReference>
<dbReference type="SUPFAM" id="SSF57667">
    <property type="entry name" value="beta-beta-alpha zinc fingers"/>
    <property type="match status" value="1"/>
</dbReference>
<dbReference type="Proteomes" id="UP000515908">
    <property type="component" value="Chromosome 11"/>
</dbReference>
<evidence type="ECO:0000313" key="1">
    <source>
        <dbReference type="EMBL" id="CAD2218477.1"/>
    </source>
</evidence>
<keyword evidence="1" id="KW-0862">Zinc</keyword>
<keyword evidence="1" id="KW-0479">Metal-binding</keyword>
<reference evidence="1 2" key="1">
    <citation type="submission" date="2020-08" db="EMBL/GenBank/DDBJ databases">
        <authorList>
            <person name="Newling K."/>
            <person name="Davey J."/>
            <person name="Forrester S."/>
        </authorList>
    </citation>
    <scope>NUCLEOTIDE SEQUENCE [LARGE SCALE GENOMIC DNA]</scope>
    <source>
        <strain evidence="2">Crithidia deanei Carvalho (ATCC PRA-265)</strain>
    </source>
</reference>
<dbReference type="Gene3D" id="3.30.160.60">
    <property type="entry name" value="Classic Zinc Finger"/>
    <property type="match status" value="1"/>
</dbReference>
<evidence type="ECO:0000313" key="2">
    <source>
        <dbReference type="Proteomes" id="UP000515908"/>
    </source>
</evidence>
<keyword evidence="2" id="KW-1185">Reference proteome</keyword>
<keyword evidence="1" id="KW-0863">Zinc-finger</keyword>
<dbReference type="InterPro" id="IPR036236">
    <property type="entry name" value="Znf_C2H2_sf"/>
</dbReference>